<protein>
    <submittedName>
        <fullName evidence="1">GNAT family acetyltransferase</fullName>
    </submittedName>
</protein>
<sequence length="96" mass="11255">MIEIKTIMSLAFLKKEHFSGSSQGMRYRLEKEGEEIRATVFPGPWCYEKTPREVMETEQFPFTEEGLSQAVAWLNEKYEEKKSEWEKGTITAAWGR</sequence>
<comment type="caution">
    <text evidence="1">The sequence shown here is derived from an EMBL/GenBank/DDBJ whole genome shotgun (WGS) entry which is preliminary data.</text>
</comment>
<gene>
    <name evidence="1" type="ORF">IAB44_09095</name>
</gene>
<evidence type="ECO:0000313" key="1">
    <source>
        <dbReference type="EMBL" id="HIS31683.1"/>
    </source>
</evidence>
<organism evidence="1 2">
    <name type="scientific">Candidatus Limivivens intestinipullorum</name>
    <dbReference type="NCBI Taxonomy" id="2840858"/>
    <lineage>
        <taxon>Bacteria</taxon>
        <taxon>Bacillati</taxon>
        <taxon>Bacillota</taxon>
        <taxon>Clostridia</taxon>
        <taxon>Lachnospirales</taxon>
        <taxon>Lachnospiraceae</taxon>
        <taxon>Lachnospiraceae incertae sedis</taxon>
        <taxon>Candidatus Limivivens</taxon>
    </lineage>
</organism>
<accession>A0A9D1JKG7</accession>
<dbReference type="EMBL" id="DVIQ01000052">
    <property type="protein sequence ID" value="HIS31683.1"/>
    <property type="molecule type" value="Genomic_DNA"/>
</dbReference>
<evidence type="ECO:0000313" key="2">
    <source>
        <dbReference type="Proteomes" id="UP000823935"/>
    </source>
</evidence>
<proteinExistence type="predicted"/>
<dbReference type="AlphaFoldDB" id="A0A9D1JKG7"/>
<name>A0A9D1JKG7_9FIRM</name>
<reference evidence="1" key="1">
    <citation type="submission" date="2020-10" db="EMBL/GenBank/DDBJ databases">
        <authorList>
            <person name="Gilroy R."/>
        </authorList>
    </citation>
    <scope>NUCLEOTIDE SEQUENCE</scope>
    <source>
        <strain evidence="1">CHK190-19873</strain>
    </source>
</reference>
<reference evidence="1" key="2">
    <citation type="journal article" date="2021" name="PeerJ">
        <title>Extensive microbial diversity within the chicken gut microbiome revealed by metagenomics and culture.</title>
        <authorList>
            <person name="Gilroy R."/>
            <person name="Ravi A."/>
            <person name="Getino M."/>
            <person name="Pursley I."/>
            <person name="Horton D.L."/>
            <person name="Alikhan N.F."/>
            <person name="Baker D."/>
            <person name="Gharbi K."/>
            <person name="Hall N."/>
            <person name="Watson M."/>
            <person name="Adriaenssens E.M."/>
            <person name="Foster-Nyarko E."/>
            <person name="Jarju S."/>
            <person name="Secka A."/>
            <person name="Antonio M."/>
            <person name="Oren A."/>
            <person name="Chaudhuri R.R."/>
            <person name="La Ragione R."/>
            <person name="Hildebrand F."/>
            <person name="Pallen M.J."/>
        </authorList>
    </citation>
    <scope>NUCLEOTIDE SEQUENCE</scope>
    <source>
        <strain evidence="1">CHK190-19873</strain>
    </source>
</reference>
<dbReference type="Proteomes" id="UP000823935">
    <property type="component" value="Unassembled WGS sequence"/>
</dbReference>